<dbReference type="PANTHER" id="PTHR42929:SF1">
    <property type="entry name" value="INNER MEMBRANE ABC TRANSPORTER PERMEASE PROTEIN YDCU-RELATED"/>
    <property type="match status" value="1"/>
</dbReference>
<evidence type="ECO:0000259" key="9">
    <source>
        <dbReference type="PROSITE" id="PS50928"/>
    </source>
</evidence>
<dbReference type="AlphaFoldDB" id="A0A3D2X927"/>
<accession>A0A3D2X927</accession>
<dbReference type="Pfam" id="PF00528">
    <property type="entry name" value="BPD_transp_1"/>
    <property type="match status" value="1"/>
</dbReference>
<feature type="transmembrane region" description="Helical" evidence="8">
    <location>
        <begin position="248"/>
        <end position="271"/>
    </location>
</feature>
<dbReference type="Gene3D" id="1.10.3720.10">
    <property type="entry name" value="MetI-like"/>
    <property type="match status" value="1"/>
</dbReference>
<evidence type="ECO:0000256" key="8">
    <source>
        <dbReference type="RuleBase" id="RU363032"/>
    </source>
</evidence>
<dbReference type="InterPro" id="IPR035906">
    <property type="entry name" value="MetI-like_sf"/>
</dbReference>
<evidence type="ECO:0000256" key="5">
    <source>
        <dbReference type="ARBA" id="ARBA00022692"/>
    </source>
</evidence>
<keyword evidence="7 8" id="KW-0472">Membrane</keyword>
<dbReference type="EMBL" id="DPVV01000401">
    <property type="protein sequence ID" value="HCL03113.1"/>
    <property type="molecule type" value="Genomic_DNA"/>
</dbReference>
<dbReference type="Proteomes" id="UP000262969">
    <property type="component" value="Unassembled WGS sequence"/>
</dbReference>
<evidence type="ECO:0000313" key="11">
    <source>
        <dbReference type="Proteomes" id="UP000262969"/>
    </source>
</evidence>
<dbReference type="SUPFAM" id="SSF161098">
    <property type="entry name" value="MetI-like"/>
    <property type="match status" value="1"/>
</dbReference>
<dbReference type="GO" id="GO:0005886">
    <property type="term" value="C:plasma membrane"/>
    <property type="evidence" value="ECO:0007669"/>
    <property type="project" value="UniProtKB-SubCell"/>
</dbReference>
<feature type="domain" description="ABC transmembrane type-1" evidence="9">
    <location>
        <begin position="120"/>
        <end position="327"/>
    </location>
</feature>
<reference evidence="10 11" key="1">
    <citation type="journal article" date="2018" name="Nat. Biotechnol.">
        <title>A standardized bacterial taxonomy based on genome phylogeny substantially revises the tree of life.</title>
        <authorList>
            <person name="Parks D.H."/>
            <person name="Chuvochina M."/>
            <person name="Waite D.W."/>
            <person name="Rinke C."/>
            <person name="Skarshewski A."/>
            <person name="Chaumeil P.A."/>
            <person name="Hugenholtz P."/>
        </authorList>
    </citation>
    <scope>NUCLEOTIDE SEQUENCE [LARGE SCALE GENOMIC DNA]</scope>
    <source>
        <strain evidence="10">UBA11728</strain>
    </source>
</reference>
<protein>
    <submittedName>
        <fullName evidence="10">ABC transporter permease</fullName>
    </submittedName>
</protein>
<feature type="transmembrane region" description="Helical" evidence="8">
    <location>
        <begin position="16"/>
        <end position="42"/>
    </location>
</feature>
<keyword evidence="5 8" id="KW-0812">Transmembrane</keyword>
<dbReference type="PROSITE" id="PS50928">
    <property type="entry name" value="ABC_TM1"/>
    <property type="match status" value="1"/>
</dbReference>
<evidence type="ECO:0000256" key="4">
    <source>
        <dbReference type="ARBA" id="ARBA00022475"/>
    </source>
</evidence>
<keyword evidence="6 8" id="KW-1133">Transmembrane helix</keyword>
<feature type="transmembrane region" description="Helical" evidence="8">
    <location>
        <begin position="204"/>
        <end position="227"/>
    </location>
</feature>
<evidence type="ECO:0000256" key="2">
    <source>
        <dbReference type="ARBA" id="ARBA00007069"/>
    </source>
</evidence>
<gene>
    <name evidence="10" type="ORF">DHW61_12020</name>
</gene>
<comment type="similarity">
    <text evidence="2">Belongs to the binding-protein-dependent transport system permease family. CysTW subfamily.</text>
</comment>
<dbReference type="GO" id="GO:0055085">
    <property type="term" value="P:transmembrane transport"/>
    <property type="evidence" value="ECO:0007669"/>
    <property type="project" value="InterPro"/>
</dbReference>
<keyword evidence="4" id="KW-1003">Cell membrane</keyword>
<evidence type="ECO:0000256" key="7">
    <source>
        <dbReference type="ARBA" id="ARBA00023136"/>
    </source>
</evidence>
<feature type="transmembrane region" description="Helical" evidence="8">
    <location>
        <begin position="157"/>
        <end position="184"/>
    </location>
</feature>
<dbReference type="CDD" id="cd06261">
    <property type="entry name" value="TM_PBP2"/>
    <property type="match status" value="1"/>
</dbReference>
<sequence length="343" mass="38079">MKEECSMNKKIRKGDFFMLLPSIIPIAVLFIAPLVYSLVLAFSNPVVNESGKAIYTDGQYEYFYNAKINRYDQMDEDRSTGVVLKPFEIKSQTDVYKEVTDYGITNFKKFFSTKKYIITIWNTFKLVIPAAIIQFLLAFSMAYFLRGKIKGKLVYNTLIIFPLTLGALIIAAGMTNFFGAGGWFNSVLMTLGIIDKPIKILYSYWGTFISLIISGTPFLFSGFLPICEGIDPNLEIAAQTLGANPVKAFIKVFLPLAIPSLLSILSLNMVLNMATYPSAVLVGNPIGSTRLLAVAAFEEFQQNLNYNMAATISLVLTASQLLIIGVISAIRKKFYIGYGGSFK</sequence>
<comment type="caution">
    <text evidence="10">The sequence shown here is derived from an EMBL/GenBank/DDBJ whole genome shotgun (WGS) entry which is preliminary data.</text>
</comment>
<evidence type="ECO:0000313" key="10">
    <source>
        <dbReference type="EMBL" id="HCL03113.1"/>
    </source>
</evidence>
<keyword evidence="3 8" id="KW-0813">Transport</keyword>
<dbReference type="PANTHER" id="PTHR42929">
    <property type="entry name" value="INNER MEMBRANE ABC TRANSPORTER PERMEASE PROTEIN YDCU-RELATED-RELATED"/>
    <property type="match status" value="1"/>
</dbReference>
<evidence type="ECO:0000256" key="6">
    <source>
        <dbReference type="ARBA" id="ARBA00022989"/>
    </source>
</evidence>
<dbReference type="InterPro" id="IPR000515">
    <property type="entry name" value="MetI-like"/>
</dbReference>
<comment type="subcellular location">
    <subcellularLocation>
        <location evidence="1 8">Cell membrane</location>
        <topology evidence="1 8">Multi-pass membrane protein</topology>
    </subcellularLocation>
</comment>
<evidence type="ECO:0000256" key="3">
    <source>
        <dbReference type="ARBA" id="ARBA00022448"/>
    </source>
</evidence>
<proteinExistence type="inferred from homology"/>
<evidence type="ECO:0000256" key="1">
    <source>
        <dbReference type="ARBA" id="ARBA00004651"/>
    </source>
</evidence>
<name>A0A3D2X927_9FIRM</name>
<organism evidence="10 11">
    <name type="scientific">Lachnoclostridium phytofermentans</name>
    <dbReference type="NCBI Taxonomy" id="66219"/>
    <lineage>
        <taxon>Bacteria</taxon>
        <taxon>Bacillati</taxon>
        <taxon>Bacillota</taxon>
        <taxon>Clostridia</taxon>
        <taxon>Lachnospirales</taxon>
        <taxon>Lachnospiraceae</taxon>
    </lineage>
</organism>
<feature type="transmembrane region" description="Helical" evidence="8">
    <location>
        <begin position="126"/>
        <end position="145"/>
    </location>
</feature>
<feature type="transmembrane region" description="Helical" evidence="8">
    <location>
        <begin position="308"/>
        <end position="330"/>
    </location>
</feature>